<proteinExistence type="predicted"/>
<sequence length="215" mass="26052">MMILTFDPYYDIKESNEFIKNLKENKINFNTYILSKSPYYWFYEVADKYKPVFLKFNEANSTDLRFMLPKLKELTPSDENYLRRIPKTPSDFERYVSPNIFKKAKDAEYFCVFRYKSISEINKITETLGIKVYILPKKVREWNIAFTFNKMIRNFVFGHYILLEKTKKTQFNKVGEIELYLNNKVFVTDKMKFKTRELPFSEDGTYYPLKFQIKQ</sequence>
<dbReference type="EMBL" id="JN132397">
    <property type="protein sequence ID" value="AET34337.1"/>
    <property type="molecule type" value="Genomic_DNA"/>
</dbReference>
<dbReference type="GeneID" id="11536918"/>
<accession>G8GIV2</accession>
<dbReference type="Proteomes" id="UP000005880">
    <property type="component" value="Segment"/>
</dbReference>
<organism evidence="1 2">
    <name type="scientific">Campylobacter phage CPX</name>
    <dbReference type="NCBI Taxonomy" id="2885911"/>
    <lineage>
        <taxon>Viruses</taxon>
        <taxon>Duplodnaviria</taxon>
        <taxon>Heunggongvirae</taxon>
        <taxon>Uroviricota</taxon>
        <taxon>Caudoviricetes</taxon>
        <taxon>Connertonviridae</taxon>
        <taxon>Fletchervirus</taxon>
        <taxon>Fletchervirus CPX</taxon>
    </lineage>
</organism>
<dbReference type="KEGG" id="vg:11536918"/>
<evidence type="ECO:0000313" key="2">
    <source>
        <dbReference type="Proteomes" id="UP000005880"/>
    </source>
</evidence>
<evidence type="ECO:0000313" key="1">
    <source>
        <dbReference type="EMBL" id="AET34337.1"/>
    </source>
</evidence>
<dbReference type="RefSeq" id="YP_004956906.1">
    <property type="nucleotide sequence ID" value="NC_016562.1"/>
</dbReference>
<name>G8GIV2_9CAUD</name>
<protein>
    <submittedName>
        <fullName evidence="1">Uncharacterized protein</fullName>
    </submittedName>
</protein>
<reference evidence="1 2" key="1">
    <citation type="submission" date="2011-06" db="EMBL/GenBank/DDBJ databases">
        <authorList>
            <person name="Timms A.R."/>
            <person name="AlKhandari S."/>
            <person name="Wilson R."/>
            <person name="Rowsell J."/>
            <person name="Connerton I.F."/>
        </authorList>
    </citation>
    <scope>NUCLEOTIDE SEQUENCE [LARGE SCALE GENOMIC DNA]</scope>
</reference>
<keyword evidence="2" id="KW-1185">Reference proteome</keyword>